<dbReference type="Proteomes" id="UP001164748">
    <property type="component" value="Plasmid unnamed"/>
</dbReference>
<sequence>MLSAIKELFTPHKDYAGRHIDAVIDRLAAQTGTEPHVWSYLREQAVYENTRNGMRVYPHELRKYAA</sequence>
<name>A0AA47KNP6_9GAMM</name>
<proteinExistence type="predicted"/>
<protein>
    <submittedName>
        <fullName evidence="1">Uncharacterized protein</fullName>
    </submittedName>
</protein>
<dbReference type="AlphaFoldDB" id="A0AA47KNP6"/>
<reference evidence="1" key="1">
    <citation type="submission" date="2022-09" db="EMBL/GenBank/DDBJ databases">
        <authorList>
            <person name="Li Z.-J."/>
        </authorList>
    </citation>
    <scope>NUCLEOTIDE SEQUENCE</scope>
    <source>
        <strain evidence="1">TGB11</strain>
        <plasmid evidence="1">unnamed</plasmid>
    </source>
</reference>
<gene>
    <name evidence="1" type="ORF">N8M53_13210</name>
</gene>
<keyword evidence="1" id="KW-0614">Plasmid</keyword>
<dbReference type="EMBL" id="CP114589">
    <property type="protein sequence ID" value="WBA10310.1"/>
    <property type="molecule type" value="Genomic_DNA"/>
</dbReference>
<accession>A0AA47KNP6</accession>
<geneLocation type="plasmid" evidence="1 2">
    <name>unnamed</name>
</geneLocation>
<organism evidence="1 2">
    <name type="scientific">Salinivibrio kushneri</name>
    <dbReference type="NCBI Taxonomy" id="1908198"/>
    <lineage>
        <taxon>Bacteria</taxon>
        <taxon>Pseudomonadati</taxon>
        <taxon>Pseudomonadota</taxon>
        <taxon>Gammaproteobacteria</taxon>
        <taxon>Vibrionales</taxon>
        <taxon>Vibrionaceae</taxon>
        <taxon>Salinivibrio</taxon>
    </lineage>
</organism>
<evidence type="ECO:0000313" key="1">
    <source>
        <dbReference type="EMBL" id="WBA10310.1"/>
    </source>
</evidence>
<evidence type="ECO:0000313" key="2">
    <source>
        <dbReference type="Proteomes" id="UP001164748"/>
    </source>
</evidence>
<dbReference type="RefSeq" id="WP_269580332.1">
    <property type="nucleotide sequence ID" value="NZ_CP114589.1"/>
</dbReference>